<dbReference type="SUPFAM" id="SSF51735">
    <property type="entry name" value="NAD(P)-binding Rossmann-fold domains"/>
    <property type="match status" value="1"/>
</dbReference>
<evidence type="ECO:0000256" key="2">
    <source>
        <dbReference type="ARBA" id="ARBA00023002"/>
    </source>
</evidence>
<dbReference type="Proteomes" id="UP001500975">
    <property type="component" value="Unassembled WGS sequence"/>
</dbReference>
<dbReference type="PANTHER" id="PTHR42760">
    <property type="entry name" value="SHORT-CHAIN DEHYDROGENASES/REDUCTASES FAMILY MEMBER"/>
    <property type="match status" value="1"/>
</dbReference>
<dbReference type="PRINTS" id="PR00081">
    <property type="entry name" value="GDHRDH"/>
</dbReference>
<dbReference type="RefSeq" id="WP_345538458.1">
    <property type="nucleotide sequence ID" value="NZ_BAABGJ010000026.1"/>
</dbReference>
<reference evidence="4" key="1">
    <citation type="journal article" date="2019" name="Int. J. Syst. Evol. Microbiol.">
        <title>The Global Catalogue of Microorganisms (GCM) 10K type strain sequencing project: providing services to taxonomists for standard genome sequencing and annotation.</title>
        <authorList>
            <consortium name="The Broad Institute Genomics Platform"/>
            <consortium name="The Broad Institute Genome Sequencing Center for Infectious Disease"/>
            <person name="Wu L."/>
            <person name="Ma J."/>
        </authorList>
    </citation>
    <scope>NUCLEOTIDE SEQUENCE [LARGE SCALE GENOMIC DNA]</scope>
    <source>
        <strain evidence="4">JCM 17804</strain>
    </source>
</reference>
<evidence type="ECO:0000256" key="1">
    <source>
        <dbReference type="ARBA" id="ARBA00006484"/>
    </source>
</evidence>
<keyword evidence="2" id="KW-0560">Oxidoreductase</keyword>
<evidence type="ECO:0000313" key="3">
    <source>
        <dbReference type="EMBL" id="GAA4344067.1"/>
    </source>
</evidence>
<organism evidence="3 4">
    <name type="scientific">Variovorax defluvii</name>
    <dbReference type="NCBI Taxonomy" id="913761"/>
    <lineage>
        <taxon>Bacteria</taxon>
        <taxon>Pseudomonadati</taxon>
        <taxon>Pseudomonadota</taxon>
        <taxon>Betaproteobacteria</taxon>
        <taxon>Burkholderiales</taxon>
        <taxon>Comamonadaceae</taxon>
        <taxon>Variovorax</taxon>
    </lineage>
</organism>
<dbReference type="InterPro" id="IPR036291">
    <property type="entry name" value="NAD(P)-bd_dom_sf"/>
</dbReference>
<dbReference type="Pfam" id="PF13561">
    <property type="entry name" value="adh_short_C2"/>
    <property type="match status" value="1"/>
</dbReference>
<keyword evidence="4" id="KW-1185">Reference proteome</keyword>
<evidence type="ECO:0000313" key="4">
    <source>
        <dbReference type="Proteomes" id="UP001500975"/>
    </source>
</evidence>
<comment type="caution">
    <text evidence="3">The sequence shown here is derived from an EMBL/GenBank/DDBJ whole genome shotgun (WGS) entry which is preliminary data.</text>
</comment>
<accession>A0ABP8HT86</accession>
<gene>
    <name evidence="3" type="ORF">GCM10023165_26960</name>
</gene>
<sequence length="260" mass="26586">MPHESTRRIALLTGGTGGLARATAERFAGEGMAVVVADLDAHRARQAAEALPGGGHRGIGMDVSGEASVRDAFEHVESELGPVAVLGCFAGLLSTRATPGRALLTELTLDEWEGVHAVNARGTFLCIREMARRRAAVPVPHGRIITIASLAGQQGGLGAGAAYSASKGGVLALTKVCARELAGQGITVNAIAPGPIDTQMLRSTVPAEKAGETYVHLQNVPLGRVGQPVEIAAAAAWLASAEAGFVTGATIDVNGGLYMR</sequence>
<dbReference type="EMBL" id="BAABGJ010000026">
    <property type="protein sequence ID" value="GAA4344067.1"/>
    <property type="molecule type" value="Genomic_DNA"/>
</dbReference>
<dbReference type="InterPro" id="IPR002347">
    <property type="entry name" value="SDR_fam"/>
</dbReference>
<name>A0ABP8HT86_9BURK</name>
<protein>
    <submittedName>
        <fullName evidence="3">SDR family NAD(P)-dependent oxidoreductase</fullName>
    </submittedName>
</protein>
<dbReference type="PRINTS" id="PR00080">
    <property type="entry name" value="SDRFAMILY"/>
</dbReference>
<dbReference type="Gene3D" id="3.40.50.720">
    <property type="entry name" value="NAD(P)-binding Rossmann-like Domain"/>
    <property type="match status" value="1"/>
</dbReference>
<proteinExistence type="inferred from homology"/>
<comment type="similarity">
    <text evidence="1">Belongs to the short-chain dehydrogenases/reductases (SDR) family.</text>
</comment>
<dbReference type="PANTHER" id="PTHR42760:SF133">
    <property type="entry name" value="3-OXOACYL-[ACYL-CARRIER-PROTEIN] REDUCTASE"/>
    <property type="match status" value="1"/>
</dbReference>